<dbReference type="Gene3D" id="3.40.190.10">
    <property type="entry name" value="Periplasmic binding protein-like II"/>
    <property type="match status" value="1"/>
</dbReference>
<keyword evidence="5" id="KW-1185">Reference proteome</keyword>
<evidence type="ECO:0000256" key="1">
    <source>
        <dbReference type="SAM" id="MobiDB-lite"/>
    </source>
</evidence>
<organism evidence="4 5">
    <name type="scientific">Jatrophihabitans endophyticus</name>
    <dbReference type="NCBI Taxonomy" id="1206085"/>
    <lineage>
        <taxon>Bacteria</taxon>
        <taxon>Bacillati</taxon>
        <taxon>Actinomycetota</taxon>
        <taxon>Actinomycetes</taxon>
        <taxon>Jatrophihabitantales</taxon>
        <taxon>Jatrophihabitantaceae</taxon>
        <taxon>Jatrophihabitans</taxon>
    </lineage>
</organism>
<evidence type="ECO:0000313" key="5">
    <source>
        <dbReference type="Proteomes" id="UP000186132"/>
    </source>
</evidence>
<dbReference type="Pfam" id="PF04069">
    <property type="entry name" value="OpuAC"/>
    <property type="match status" value="1"/>
</dbReference>
<name>A0A1M5CFR4_9ACTN</name>
<dbReference type="PROSITE" id="PS51257">
    <property type="entry name" value="PROKAR_LIPOPROTEIN"/>
    <property type="match status" value="1"/>
</dbReference>
<dbReference type="Proteomes" id="UP000186132">
    <property type="component" value="Unassembled WGS sequence"/>
</dbReference>
<feature type="compositionally biased region" description="Low complexity" evidence="1">
    <location>
        <begin position="27"/>
        <end position="63"/>
    </location>
</feature>
<feature type="region of interest" description="Disordered" evidence="1">
    <location>
        <begin position="27"/>
        <end position="74"/>
    </location>
</feature>
<dbReference type="SUPFAM" id="SSF53850">
    <property type="entry name" value="Periplasmic binding protein-like II"/>
    <property type="match status" value="1"/>
</dbReference>
<feature type="signal peptide" evidence="2">
    <location>
        <begin position="1"/>
        <end position="20"/>
    </location>
</feature>
<proteinExistence type="predicted"/>
<dbReference type="EMBL" id="FQVU01000001">
    <property type="protein sequence ID" value="SHF53568.1"/>
    <property type="molecule type" value="Genomic_DNA"/>
</dbReference>
<evidence type="ECO:0000259" key="3">
    <source>
        <dbReference type="Pfam" id="PF04069"/>
    </source>
</evidence>
<dbReference type="RefSeq" id="WP_073384915.1">
    <property type="nucleotide sequence ID" value="NZ_FQVU01000001.1"/>
</dbReference>
<gene>
    <name evidence="4" type="ORF">SAMN05443575_0228</name>
</gene>
<dbReference type="AlphaFoldDB" id="A0A1M5CFR4"/>
<dbReference type="Gene3D" id="3.40.190.120">
    <property type="entry name" value="Osmoprotection protein (prox), domain 2"/>
    <property type="match status" value="1"/>
</dbReference>
<accession>A0A1M5CFR4</accession>
<dbReference type="GO" id="GO:0022857">
    <property type="term" value="F:transmembrane transporter activity"/>
    <property type="evidence" value="ECO:0007669"/>
    <property type="project" value="InterPro"/>
</dbReference>
<dbReference type="GO" id="GO:0043190">
    <property type="term" value="C:ATP-binding cassette (ABC) transporter complex"/>
    <property type="evidence" value="ECO:0007669"/>
    <property type="project" value="InterPro"/>
</dbReference>
<evidence type="ECO:0000313" key="4">
    <source>
        <dbReference type="EMBL" id="SHF53568.1"/>
    </source>
</evidence>
<keyword evidence="2" id="KW-0732">Signal</keyword>
<sequence>MRRKKIFGPFGAVVTASVLALGLAACGSDSGSGSSESGGSTGSSAPSSSAAPSPAGATGTGSAELPTGTPGKGKPAVIMGDKDFAEQFLLGELYAQALRARGYTINLKENIGSSEIIDKALTSGQIQMYPEYTGVIFSNKALADKGDHPKSATVTYQGAKQFEESRGYTLLNPTPFQDADGVAVTKSFAQKNGLKTIDDLSKLKSFTYAGPKENRNRYQGVLGLKQAYKLNNFTFSALPTGNQYSALDRGNVNSIAIFTTDAALASGKYTVLTDTKGIFGYQQVAPVVKQSVLKQQGPEFEQTLNAVSKLLTTDVIIALNKEVQINQKKPADIARIFLKANKLL</sequence>
<feature type="chain" id="PRO_5038872306" evidence="2">
    <location>
        <begin position="21"/>
        <end position="344"/>
    </location>
</feature>
<dbReference type="InterPro" id="IPR007210">
    <property type="entry name" value="ABC_Gly_betaine_transp_sub-bd"/>
</dbReference>
<protein>
    <submittedName>
        <fullName evidence="4">Osmoprotectant transport system substrate-binding protein</fullName>
    </submittedName>
</protein>
<dbReference type="OrthoDB" id="9781705at2"/>
<reference evidence="4 5" key="1">
    <citation type="submission" date="2016-11" db="EMBL/GenBank/DDBJ databases">
        <authorList>
            <person name="Jaros S."/>
            <person name="Januszkiewicz K."/>
            <person name="Wedrychowicz H."/>
        </authorList>
    </citation>
    <scope>NUCLEOTIDE SEQUENCE [LARGE SCALE GENOMIC DNA]</scope>
    <source>
        <strain evidence="4 5">DSM 45627</strain>
    </source>
</reference>
<dbReference type="STRING" id="1206085.SAMN05443575_0228"/>
<feature type="domain" description="ABC-type glycine betaine transport system substrate-binding" evidence="3">
    <location>
        <begin position="77"/>
        <end position="339"/>
    </location>
</feature>
<evidence type="ECO:0000256" key="2">
    <source>
        <dbReference type="SAM" id="SignalP"/>
    </source>
</evidence>